<dbReference type="PIRSF" id="PIRSF011789">
    <property type="entry name" value="tRNA_splic_SEN2"/>
    <property type="match status" value="1"/>
</dbReference>
<dbReference type="Proteomes" id="UP000694941">
    <property type="component" value="Unplaced"/>
</dbReference>
<comment type="function">
    <text evidence="4">Constitutes one of the two catalytic subunit of the tRNA-splicing endonuclease complex, a complex responsible for identification and cleavage of the splice sites in pre-tRNA. It cleaves pre-tRNA at the 5'- and 3'-splice sites to release the intron. The products are an intron and two tRNA half-molecules bearing 2',3'-cyclic phosphate and 5'-OH termini. There are no conserved sequences at the splice sites, but the intron is invariably located at the same site in the gene, placing the splice sites an invariant distance from the constant structural features of the tRNA body.</text>
</comment>
<dbReference type="GeneID" id="106471648"/>
<evidence type="ECO:0000313" key="9">
    <source>
        <dbReference type="RefSeq" id="XP_022255972.1"/>
    </source>
</evidence>
<protein>
    <recommendedName>
        <fullName evidence="4">tRNA-splicing endonuclease subunit Sen2</fullName>
        <ecNumber evidence="4">4.6.1.16</ecNumber>
    </recommendedName>
</protein>
<dbReference type="RefSeq" id="XP_022255973.1">
    <property type="nucleotide sequence ID" value="XM_022400265.1"/>
</dbReference>
<dbReference type="InterPro" id="IPR006677">
    <property type="entry name" value="tRNA_intron_Endonuc_cat-like"/>
</dbReference>
<proteinExistence type="inferred from homology"/>
<dbReference type="PANTHER" id="PTHR21227:SF0">
    <property type="entry name" value="TRNA-SPLICING ENDONUCLEASE SUBUNIT SEN2"/>
    <property type="match status" value="1"/>
</dbReference>
<evidence type="ECO:0000256" key="2">
    <source>
        <dbReference type="ARBA" id="ARBA00022694"/>
    </source>
</evidence>
<dbReference type="EC" id="4.6.1.16" evidence="4"/>
<keyword evidence="7" id="KW-1185">Reference proteome</keyword>
<keyword evidence="3 4" id="KW-0456">Lyase</keyword>
<gene>
    <name evidence="8 9 10" type="primary">LOC106471648</name>
</gene>
<comment type="similarity">
    <text evidence="1 4">Belongs to the tRNA-intron endonuclease family.</text>
</comment>
<sequence>MATTVLSEPRPKRRVSIPRNGPFPIPLSQSEESEVSKEETKPQFTKTALSWKFYRGELGSSGVKISDESSINDLNFKGFFGKGSLSKNIPNFQRNQEIVDGLPVLSKARYKRHLDQAKEHLRLSVVTKESSKEGVKVIQLTEEDEEEDDVEMNQSENTYVLVREPNEPGSSEADPNLQKAEDPLPVKECLQLTFEEAFFLSYGLGCLLVADEKGKILDILTMWRRFCELSHKNFPAFYTAYHYFRSKGWIVKTGLKYGADFLLYKDGPPFYHASYSVLVVVVKEGILREDSDKGKDRHSTWASLAALNRVTLQVAKEILYCHVIQPNGIKDEDLQSPNCISQFQVQEILMKRWVSSKERESEEQGEL</sequence>
<dbReference type="InterPro" id="IPR006676">
    <property type="entry name" value="tRNA_splic"/>
</dbReference>
<dbReference type="InterPro" id="IPR016589">
    <property type="entry name" value="tRNA_splic_SEN2"/>
</dbReference>
<evidence type="ECO:0000256" key="3">
    <source>
        <dbReference type="ARBA" id="ARBA00023239"/>
    </source>
</evidence>
<organism evidence="7 8">
    <name type="scientific">Limulus polyphemus</name>
    <name type="common">Atlantic horseshoe crab</name>
    <dbReference type="NCBI Taxonomy" id="6850"/>
    <lineage>
        <taxon>Eukaryota</taxon>
        <taxon>Metazoa</taxon>
        <taxon>Ecdysozoa</taxon>
        <taxon>Arthropoda</taxon>
        <taxon>Chelicerata</taxon>
        <taxon>Merostomata</taxon>
        <taxon>Xiphosura</taxon>
        <taxon>Limulidae</taxon>
        <taxon>Limulus</taxon>
    </lineage>
</organism>
<name>A0ABM1BSC1_LIMPO</name>
<dbReference type="Gene3D" id="3.40.1350.10">
    <property type="match status" value="1"/>
</dbReference>
<feature type="domain" description="tRNA intron endonuclease catalytic" evidence="6">
    <location>
        <begin position="238"/>
        <end position="323"/>
    </location>
</feature>
<evidence type="ECO:0000256" key="1">
    <source>
        <dbReference type="ARBA" id="ARBA00008078"/>
    </source>
</evidence>
<dbReference type="RefSeq" id="XP_013787717.1">
    <property type="nucleotide sequence ID" value="XM_013932263.2"/>
</dbReference>
<dbReference type="CDD" id="cd22363">
    <property type="entry name" value="tRNA-intron_lyase_C"/>
    <property type="match status" value="1"/>
</dbReference>
<evidence type="ECO:0000256" key="5">
    <source>
        <dbReference type="SAM" id="MobiDB-lite"/>
    </source>
</evidence>
<dbReference type="InterPro" id="IPR036167">
    <property type="entry name" value="tRNA_intron_Endo_cat-like_sf"/>
</dbReference>
<dbReference type="SUPFAM" id="SSF53032">
    <property type="entry name" value="tRNA-intron endonuclease catalytic domain-like"/>
    <property type="match status" value="1"/>
</dbReference>
<evidence type="ECO:0000256" key="4">
    <source>
        <dbReference type="PIRNR" id="PIRNR011789"/>
    </source>
</evidence>
<reference evidence="8 9" key="1">
    <citation type="submission" date="2025-05" db="UniProtKB">
        <authorList>
            <consortium name="RefSeq"/>
        </authorList>
    </citation>
    <scope>IDENTIFICATION</scope>
    <source>
        <tissue evidence="8 9">Muscle</tissue>
    </source>
</reference>
<dbReference type="InterPro" id="IPR011856">
    <property type="entry name" value="tRNA_endonuc-like_dom_sf"/>
</dbReference>
<dbReference type="Pfam" id="PF01974">
    <property type="entry name" value="tRNA_int_endo"/>
    <property type="match status" value="1"/>
</dbReference>
<dbReference type="RefSeq" id="XP_022255972.1">
    <property type="nucleotide sequence ID" value="XM_022400264.1"/>
</dbReference>
<evidence type="ECO:0000313" key="8">
    <source>
        <dbReference type="RefSeq" id="XP_013787717.1"/>
    </source>
</evidence>
<keyword evidence="2 4" id="KW-0819">tRNA processing</keyword>
<evidence type="ECO:0000259" key="6">
    <source>
        <dbReference type="Pfam" id="PF01974"/>
    </source>
</evidence>
<evidence type="ECO:0000313" key="7">
    <source>
        <dbReference type="Proteomes" id="UP000694941"/>
    </source>
</evidence>
<evidence type="ECO:0000313" key="10">
    <source>
        <dbReference type="RefSeq" id="XP_022255973.1"/>
    </source>
</evidence>
<dbReference type="PANTHER" id="PTHR21227">
    <property type="entry name" value="TRNA-SPLICING ENDONUCLEASE SUBUNIT SEN2"/>
    <property type="match status" value="1"/>
</dbReference>
<accession>A0ABM1BSC1</accession>
<feature type="region of interest" description="Disordered" evidence="5">
    <location>
        <begin position="1"/>
        <end position="43"/>
    </location>
</feature>